<feature type="transmembrane region" description="Helical" evidence="1">
    <location>
        <begin position="7"/>
        <end position="28"/>
    </location>
</feature>
<dbReference type="EMBL" id="AP035881">
    <property type="protein sequence ID" value="BFP44065.1"/>
    <property type="molecule type" value="Genomic_DNA"/>
</dbReference>
<keyword evidence="1" id="KW-0472">Membrane</keyword>
<organism evidence="2">
    <name type="scientific">Kitasatospora sp. CMC57</name>
    <dbReference type="NCBI Taxonomy" id="3231513"/>
    <lineage>
        <taxon>Bacteria</taxon>
        <taxon>Bacillati</taxon>
        <taxon>Actinomycetota</taxon>
        <taxon>Actinomycetes</taxon>
        <taxon>Kitasatosporales</taxon>
        <taxon>Streptomycetaceae</taxon>
        <taxon>Kitasatospora</taxon>
    </lineage>
</organism>
<keyword evidence="1" id="KW-1133">Transmembrane helix</keyword>
<name>A0AB33JXJ2_9ACTN</name>
<sequence length="91" mass="9459">MKLKHLTTSLAATGSAFILYIGLSYLVAPQSMAPGFGVSSWPQHDGKAFLTVKGVRYCASGLVILALLLNGQRRALGWALAASAVVPPGTC</sequence>
<evidence type="ECO:0000256" key="1">
    <source>
        <dbReference type="SAM" id="Phobius"/>
    </source>
</evidence>
<reference evidence="2" key="1">
    <citation type="submission" date="2024-07" db="EMBL/GenBank/DDBJ databases">
        <title>Complete genome sequences of cellulolytic bacteria, Kitasatospora sp. CMC57 and Streptomyces sp. CMC78, isolated from Japanese agricultural soil.</title>
        <authorList>
            <person name="Hashimoto T."/>
            <person name="Ito M."/>
            <person name="Iwamoto M."/>
            <person name="Fukahori D."/>
            <person name="Shoda T."/>
            <person name="Sakoda M."/>
            <person name="Morohoshi T."/>
            <person name="Mitsuboshi M."/>
            <person name="Nishizawa T."/>
        </authorList>
    </citation>
    <scope>NUCLEOTIDE SEQUENCE</scope>
    <source>
        <strain evidence="2">CMC57</strain>
    </source>
</reference>
<proteinExistence type="predicted"/>
<dbReference type="RefSeq" id="WP_407986665.1">
    <property type="nucleotide sequence ID" value="NZ_AP035881.2"/>
</dbReference>
<gene>
    <name evidence="2" type="ORF">KCMC57_04330</name>
</gene>
<dbReference type="InterPro" id="IPR025363">
    <property type="entry name" value="DUF4267"/>
</dbReference>
<protein>
    <submittedName>
        <fullName evidence="2">Uncharacterized protein</fullName>
    </submittedName>
</protein>
<keyword evidence="1" id="KW-0812">Transmembrane</keyword>
<accession>A0AB33JXJ2</accession>
<dbReference type="AlphaFoldDB" id="A0AB33JXJ2"/>
<feature type="transmembrane region" description="Helical" evidence="1">
    <location>
        <begin position="48"/>
        <end position="69"/>
    </location>
</feature>
<dbReference type="Pfam" id="PF14087">
    <property type="entry name" value="DUF4267"/>
    <property type="match status" value="1"/>
</dbReference>
<evidence type="ECO:0000313" key="2">
    <source>
        <dbReference type="EMBL" id="BFP44065.1"/>
    </source>
</evidence>